<organism evidence="3 4">
    <name type="scientific">Occultella aeris</name>
    <dbReference type="NCBI Taxonomy" id="2761496"/>
    <lineage>
        <taxon>Bacteria</taxon>
        <taxon>Bacillati</taxon>
        <taxon>Actinomycetota</taxon>
        <taxon>Actinomycetes</taxon>
        <taxon>Micrococcales</taxon>
        <taxon>Ruaniaceae</taxon>
        <taxon>Occultella</taxon>
    </lineage>
</organism>
<dbReference type="AlphaFoldDB" id="A0A7M4DLM3"/>
<proteinExistence type="predicted"/>
<dbReference type="Proteomes" id="UP000419743">
    <property type="component" value="Unassembled WGS sequence"/>
</dbReference>
<accession>A0A7M4DLM3</accession>
<evidence type="ECO:0000256" key="1">
    <source>
        <dbReference type="SAM" id="MobiDB-lite"/>
    </source>
</evidence>
<evidence type="ECO:0000256" key="2">
    <source>
        <dbReference type="SAM" id="Phobius"/>
    </source>
</evidence>
<keyword evidence="2" id="KW-0812">Transmembrane</keyword>
<name>A0A7M4DLM3_9MICO</name>
<feature type="transmembrane region" description="Helical" evidence="2">
    <location>
        <begin position="152"/>
        <end position="171"/>
    </location>
</feature>
<dbReference type="EMBL" id="CACRYJ010000046">
    <property type="protein sequence ID" value="VZO38195.1"/>
    <property type="molecule type" value="Genomic_DNA"/>
</dbReference>
<feature type="transmembrane region" description="Helical" evidence="2">
    <location>
        <begin position="357"/>
        <end position="372"/>
    </location>
</feature>
<keyword evidence="2" id="KW-0472">Membrane</keyword>
<evidence type="ECO:0000313" key="3">
    <source>
        <dbReference type="EMBL" id="VZO38195.1"/>
    </source>
</evidence>
<keyword evidence="2" id="KW-1133">Transmembrane helix</keyword>
<feature type="transmembrane region" description="Helical" evidence="2">
    <location>
        <begin position="378"/>
        <end position="396"/>
    </location>
</feature>
<evidence type="ECO:0000313" key="4">
    <source>
        <dbReference type="Proteomes" id="UP000419743"/>
    </source>
</evidence>
<feature type="region of interest" description="Disordered" evidence="1">
    <location>
        <begin position="280"/>
        <end position="306"/>
    </location>
</feature>
<feature type="transmembrane region" description="Helical" evidence="2">
    <location>
        <begin position="6"/>
        <end position="28"/>
    </location>
</feature>
<sequence>MVAWWAYLIGGGLVILAGVVCGIVFAIWRTRSAARAESRIRAGRHAAVAVMVLTDQLRRGRAFGDGRDIRMSGRGVAYVVDRSELSTAAVRRDQIDDQLAEFAQLRGLTDEDGTHIFVGPPDAWAPAYESLVCASVPRLGRLRVLGLAMPRAALITGVVALALAGVFQAIWWTGHDQVATVISIGLDEEGYGLCQVAWEDAGRTEETIVDCYEPLPSAGDHLTVRVLPWPFRGEALDHEGSYEGLTSVTAGPALALLGTAVGVGLARAIRRPVRLQRTVGVESEPATPDGQDLQSARSGAGSVVAPPGGARPVELGDLTIRELIRRVGVLEGWADEADAAPSPPTAWQFAGEAARSPIWWVLVPLLALAGLADDMPMGVRLAIVVIAGVVLVWTIIRTARSWFILREVAAQPITSEWDYLVFRSVAGEWFLFLVLGQTPYWAIGLPERRHPIMAGRCGVRGTLFEGSAVNLVIDDEIWVPTGPVMREDDESRALLREDLTARLEPATPPAPGPSARS</sequence>
<evidence type="ECO:0008006" key="5">
    <source>
        <dbReference type="Google" id="ProtNLM"/>
    </source>
</evidence>
<comment type="caution">
    <text evidence="3">The sequence shown here is derived from an EMBL/GenBank/DDBJ whole genome shotgun (WGS) entry which is preliminary data.</text>
</comment>
<reference evidence="3 4" key="1">
    <citation type="submission" date="2019-11" db="EMBL/GenBank/DDBJ databases">
        <authorList>
            <person name="Criscuolo A."/>
        </authorList>
    </citation>
    <scope>NUCLEOTIDE SEQUENCE [LARGE SCALE GENOMIC DNA]</scope>
    <source>
        <strain evidence="3">CIP111667</strain>
    </source>
</reference>
<feature type="transmembrane region" description="Helical" evidence="2">
    <location>
        <begin position="250"/>
        <end position="269"/>
    </location>
</feature>
<gene>
    <name evidence="3" type="ORF">HALOF300_03040</name>
</gene>
<keyword evidence="4" id="KW-1185">Reference proteome</keyword>
<protein>
    <recommendedName>
        <fullName evidence="5">DUF3592 domain-containing protein</fullName>
    </recommendedName>
</protein>